<gene>
    <name evidence="5" type="ORF">OMED0929_LOCUS3195</name>
</gene>
<dbReference type="AlphaFoldDB" id="A0A7S0KH94"/>
<evidence type="ECO:0000259" key="4">
    <source>
        <dbReference type="Pfam" id="PF04577"/>
    </source>
</evidence>
<keyword evidence="1" id="KW-0328">Glycosyltransferase</keyword>
<keyword evidence="3" id="KW-0325">Glycoprotein</keyword>
<evidence type="ECO:0000313" key="5">
    <source>
        <dbReference type="EMBL" id="CAD8581171.1"/>
    </source>
</evidence>
<sequence length="697" mass="75778">MSRARDVVIDIVSDDGGDATVVASSSRGGGGGFQGRSGRWCRPAHVIVALFVACTCAVVYELGTLVRGPIMDVAIGSTRATLTSLGVNVTGKARRGDAKQGDAERLRVGGLNVTDDDVAVVPRQMTTKKASRGGDIAAVVKANDPAVDMAVLCGYVGVDARTFERDRGAAFAPARAFVDGVHDGRDAVSKALDKVFGVVKSLEDVDGGIGVIHAHAMPGDVVVDVERYSADVAEQFNVWGVRDVDVVLTGVEESAREILERVVEFTTFKPRRVMYESETTAMKMVREAFAAAQLAPHSGTFLAGISRADSMFITPDYTAPSRGQGSSENSTEPMSKTMSVAVASATRWRMWNPYVNREDFIVSLGAVRAKAEAGECEELWGWNCLRDRYKLTTLQPAAEGTKIIYTASRSQRHDTARGQVTMEATWMHVPVKRVAIDVSHVADAPSGNPWHRLTAIYGAFLTKNKFFPNRTDVDVLFGCGSNTPVSAPPGWEKIGTPKCEREQRTANYDVIASSPRDGHLWDLAWDYDLPCKDEDLFKAFVEVVTPNAFSPPDVPFKNRPACWIARQSGRIRSVGNEAEVIEAMKAASGDAGFQYLEITSQTTLMETITAVQNCGILVGLHGAGMINQIYALVDTTVIEIVPPGVAYYKNVAQLRDQKYVPVFYQGSTNGQNIVVPIDALKNVLRDVYARRRRRAQR</sequence>
<dbReference type="GO" id="GO:0016763">
    <property type="term" value="F:pentosyltransferase activity"/>
    <property type="evidence" value="ECO:0007669"/>
    <property type="project" value="UniProtKB-ARBA"/>
</dbReference>
<proteinExistence type="predicted"/>
<protein>
    <recommendedName>
        <fullName evidence="4">Glycosyltransferase 61 catalytic domain-containing protein</fullName>
    </recommendedName>
</protein>
<keyword evidence="2" id="KW-0808">Transferase</keyword>
<feature type="domain" description="Glycosyltransferase 61 catalytic" evidence="4">
    <location>
        <begin position="556"/>
        <end position="638"/>
    </location>
</feature>
<name>A0A7S0KH94_9CHLO</name>
<dbReference type="PANTHER" id="PTHR20961:SF124">
    <property type="entry name" value="GLYCOSYLTRANSFERASE"/>
    <property type="match status" value="1"/>
</dbReference>
<evidence type="ECO:0000256" key="1">
    <source>
        <dbReference type="ARBA" id="ARBA00022676"/>
    </source>
</evidence>
<organism evidence="5">
    <name type="scientific">Ostreococcus mediterraneus</name>
    <dbReference type="NCBI Taxonomy" id="1486918"/>
    <lineage>
        <taxon>Eukaryota</taxon>
        <taxon>Viridiplantae</taxon>
        <taxon>Chlorophyta</taxon>
        <taxon>Mamiellophyceae</taxon>
        <taxon>Mamiellales</taxon>
        <taxon>Bathycoccaceae</taxon>
        <taxon>Ostreococcus</taxon>
    </lineage>
</organism>
<accession>A0A7S0KH94</accession>
<dbReference type="InterPro" id="IPR007657">
    <property type="entry name" value="Glycosyltransferase_61"/>
</dbReference>
<evidence type="ECO:0000256" key="2">
    <source>
        <dbReference type="ARBA" id="ARBA00022679"/>
    </source>
</evidence>
<evidence type="ECO:0000256" key="3">
    <source>
        <dbReference type="ARBA" id="ARBA00023180"/>
    </source>
</evidence>
<dbReference type="Pfam" id="PF04577">
    <property type="entry name" value="Glyco_transf_61"/>
    <property type="match status" value="1"/>
</dbReference>
<dbReference type="EMBL" id="HBEW01003811">
    <property type="protein sequence ID" value="CAD8581171.1"/>
    <property type="molecule type" value="Transcribed_RNA"/>
</dbReference>
<dbReference type="PANTHER" id="PTHR20961">
    <property type="entry name" value="GLYCOSYLTRANSFERASE"/>
    <property type="match status" value="1"/>
</dbReference>
<reference evidence="5" key="1">
    <citation type="submission" date="2021-01" db="EMBL/GenBank/DDBJ databases">
        <authorList>
            <person name="Corre E."/>
            <person name="Pelletier E."/>
            <person name="Niang G."/>
            <person name="Scheremetjew M."/>
            <person name="Finn R."/>
            <person name="Kale V."/>
            <person name="Holt S."/>
            <person name="Cochrane G."/>
            <person name="Meng A."/>
            <person name="Brown T."/>
            <person name="Cohen L."/>
        </authorList>
    </citation>
    <scope>NUCLEOTIDE SEQUENCE</scope>
    <source>
        <strain evidence="5">Clade-D-RCC2572</strain>
    </source>
</reference>
<dbReference type="GO" id="GO:0005794">
    <property type="term" value="C:Golgi apparatus"/>
    <property type="evidence" value="ECO:0007669"/>
    <property type="project" value="UniProtKB-ARBA"/>
</dbReference>
<dbReference type="InterPro" id="IPR049625">
    <property type="entry name" value="Glyco_transf_61_cat"/>
</dbReference>